<feature type="compositionally biased region" description="Polar residues" evidence="1">
    <location>
        <begin position="141"/>
        <end position="151"/>
    </location>
</feature>
<accession>A0A0J9S8T8</accession>
<feature type="compositionally biased region" description="Basic and acidic residues" evidence="1">
    <location>
        <begin position="1"/>
        <end position="13"/>
    </location>
</feature>
<feature type="region of interest" description="Disordered" evidence="1">
    <location>
        <begin position="1"/>
        <end position="226"/>
    </location>
</feature>
<evidence type="ECO:0000313" key="3">
    <source>
        <dbReference type="Proteomes" id="UP000053562"/>
    </source>
</evidence>
<name>A0A0J9S8T8_PLAVI</name>
<dbReference type="Proteomes" id="UP000053562">
    <property type="component" value="Unassembled WGS sequence"/>
</dbReference>
<feature type="compositionally biased region" description="Polar residues" evidence="1">
    <location>
        <begin position="207"/>
        <end position="217"/>
    </location>
</feature>
<evidence type="ECO:0000313" key="2">
    <source>
        <dbReference type="EMBL" id="KMZ79149.1"/>
    </source>
</evidence>
<proteinExistence type="predicted"/>
<organism evidence="2 3">
    <name type="scientific">Plasmodium vivax India VII</name>
    <dbReference type="NCBI Taxonomy" id="1077284"/>
    <lineage>
        <taxon>Eukaryota</taxon>
        <taxon>Sar</taxon>
        <taxon>Alveolata</taxon>
        <taxon>Apicomplexa</taxon>
        <taxon>Aconoidasida</taxon>
        <taxon>Haemosporida</taxon>
        <taxon>Plasmodiidae</taxon>
        <taxon>Plasmodium</taxon>
        <taxon>Plasmodium (Plasmodium)</taxon>
    </lineage>
</organism>
<feature type="compositionally biased region" description="Polar residues" evidence="1">
    <location>
        <begin position="63"/>
        <end position="81"/>
    </location>
</feature>
<gene>
    <name evidence="2" type="ORF">PVIIG_01623</name>
</gene>
<sequence>MKRDGKEGAKENPGHLQKRQMVTQGYHAKSPNEGKHQKGGNTNEEEMEKFTKNEPTHRDESSTSRGNTNIAESKRNLQNLLGSYYSSDEESEGGSQRRGDLAQGDAAEDATEDAPHDAAPDEDNTDSQSEGAPDDEGDAQQGKQQTEQNRGNHGKTPKGKEEESPPPLRSPPEGEETKMNYEEEEPASQQQDVKKKRRTSPPRWNKYQKTSDNASENKSPHMAGNVNYNVKNWQSSLHRGCNAGPTWGANPTQVNYQQPPWGGKSYFHNINSGAGRQSPYDGSGQYAYNYGAPTPPKGTPQSVSGIGGLNSISSISSLNNLSLTNFGFSTKKEINVSLENIPVIDQRQILSDWKPTIPEEKTKSQKYNIKTKVYNAASNTFDRVIIHGNKQKRKHQINWLAKEAVEKEYEILQKTNYGKRRTTSDKYGW</sequence>
<dbReference type="EMBL" id="KQ234346">
    <property type="protein sequence ID" value="KMZ79149.1"/>
    <property type="molecule type" value="Genomic_DNA"/>
</dbReference>
<protein>
    <submittedName>
        <fullName evidence="2">Uncharacterized protein</fullName>
    </submittedName>
</protein>
<feature type="compositionally biased region" description="Basic and acidic residues" evidence="1">
    <location>
        <begin position="48"/>
        <end position="62"/>
    </location>
</feature>
<dbReference type="OrthoDB" id="206969at2759"/>
<reference evidence="2 3" key="1">
    <citation type="submission" date="2011-08" db="EMBL/GenBank/DDBJ databases">
        <title>The Genome Sequence of Plasmodium vivax India VII.</title>
        <authorList>
            <consortium name="The Broad Institute Genome Sequencing Platform"/>
            <consortium name="The Broad Institute Genome Sequencing Center for Infectious Disease"/>
            <person name="Neafsey D."/>
            <person name="Carlton J."/>
            <person name="Barnwell J."/>
            <person name="Collins W."/>
            <person name="Escalante A."/>
            <person name="Mullikin J."/>
            <person name="Saul A."/>
            <person name="Guigo R."/>
            <person name="Camara F."/>
            <person name="Young S.K."/>
            <person name="Zeng Q."/>
            <person name="Gargeya S."/>
            <person name="Fitzgerald M."/>
            <person name="Haas B."/>
            <person name="Abouelleil A."/>
            <person name="Alvarado L."/>
            <person name="Arachchi H.M."/>
            <person name="Berlin A."/>
            <person name="Brown A."/>
            <person name="Chapman S.B."/>
            <person name="Chen Z."/>
            <person name="Dunbar C."/>
            <person name="Freedman E."/>
            <person name="Gearin G."/>
            <person name="Gellesch M."/>
            <person name="Goldberg J."/>
            <person name="Griggs A."/>
            <person name="Gujja S."/>
            <person name="Heiman D."/>
            <person name="Howarth C."/>
            <person name="Larson L."/>
            <person name="Lui A."/>
            <person name="MacDonald P.J.P."/>
            <person name="Montmayeur A."/>
            <person name="Murphy C."/>
            <person name="Neiman D."/>
            <person name="Pearson M."/>
            <person name="Priest M."/>
            <person name="Roberts A."/>
            <person name="Saif S."/>
            <person name="Shea T."/>
            <person name="Shenoy N."/>
            <person name="Sisk P."/>
            <person name="Stolte C."/>
            <person name="Sykes S."/>
            <person name="Wortman J."/>
            <person name="Nusbaum C."/>
            <person name="Birren B."/>
        </authorList>
    </citation>
    <scope>NUCLEOTIDE SEQUENCE [LARGE SCALE GENOMIC DNA]</scope>
    <source>
        <strain evidence="2 3">India VII</strain>
    </source>
</reference>
<dbReference type="AlphaFoldDB" id="A0A0J9S8T8"/>
<evidence type="ECO:0000256" key="1">
    <source>
        <dbReference type="SAM" id="MobiDB-lite"/>
    </source>
</evidence>